<organism evidence="4 5">
    <name type="scientific">Algoriphagus winogradskyi</name>
    <dbReference type="NCBI Taxonomy" id="237017"/>
    <lineage>
        <taxon>Bacteria</taxon>
        <taxon>Pseudomonadati</taxon>
        <taxon>Bacteroidota</taxon>
        <taxon>Cytophagia</taxon>
        <taxon>Cytophagales</taxon>
        <taxon>Cyclobacteriaceae</taxon>
        <taxon>Algoriphagus</taxon>
    </lineage>
</organism>
<gene>
    <name evidence="4" type="ORF">SAMN06265367_10168</name>
</gene>
<dbReference type="Proteomes" id="UP001157915">
    <property type="component" value="Unassembled WGS sequence"/>
</dbReference>
<name>A0ABY1N7F5_9BACT</name>
<evidence type="ECO:0000256" key="2">
    <source>
        <dbReference type="SAM" id="SignalP"/>
    </source>
</evidence>
<accession>A0ABY1N7F5</accession>
<proteinExistence type="predicted"/>
<reference evidence="4 5" key="1">
    <citation type="submission" date="2017-05" db="EMBL/GenBank/DDBJ databases">
        <authorList>
            <person name="Varghese N."/>
            <person name="Submissions S."/>
        </authorList>
    </citation>
    <scope>NUCLEOTIDE SEQUENCE [LARGE SCALE GENOMIC DNA]</scope>
    <source>
        <strain evidence="4 5">DSM 15360</strain>
    </source>
</reference>
<evidence type="ECO:0000256" key="1">
    <source>
        <dbReference type="ARBA" id="ARBA00022729"/>
    </source>
</evidence>
<evidence type="ECO:0000259" key="3">
    <source>
        <dbReference type="Pfam" id="PF13505"/>
    </source>
</evidence>
<feature type="signal peptide" evidence="2">
    <location>
        <begin position="1"/>
        <end position="23"/>
    </location>
</feature>
<dbReference type="EMBL" id="FXUA01000001">
    <property type="protein sequence ID" value="SMP02000.1"/>
    <property type="molecule type" value="Genomic_DNA"/>
</dbReference>
<protein>
    <submittedName>
        <fullName evidence="4">Outer membrane protein beta-barrel domain-containing protein</fullName>
    </submittedName>
</protein>
<sequence length="177" mass="18812">MKKIILSTIAFLFAVTVINEVQAQQFQQGQMDLNIGVGLVPTFGTGDVGIPLSASLDYGITDQISIGGYLGYAGSNDNIPFLGKISYTYLIFGARGAYHFELTEKLDTYAGLLLGYNVASVSIENSSPGMPEPDAAGGFTYSVFGGARYHFNEKIGAFGEIGYGISVLNLGLTVKLK</sequence>
<dbReference type="RefSeq" id="WP_283411021.1">
    <property type="nucleotide sequence ID" value="NZ_FXUA01000001.1"/>
</dbReference>
<dbReference type="InterPro" id="IPR027385">
    <property type="entry name" value="Beta-barrel_OMP"/>
</dbReference>
<feature type="domain" description="Outer membrane protein beta-barrel" evidence="3">
    <location>
        <begin position="12"/>
        <end position="163"/>
    </location>
</feature>
<evidence type="ECO:0000313" key="4">
    <source>
        <dbReference type="EMBL" id="SMP02000.1"/>
    </source>
</evidence>
<comment type="caution">
    <text evidence="4">The sequence shown here is derived from an EMBL/GenBank/DDBJ whole genome shotgun (WGS) entry which is preliminary data.</text>
</comment>
<dbReference type="Gene3D" id="2.40.160.20">
    <property type="match status" value="1"/>
</dbReference>
<dbReference type="SUPFAM" id="SSF56925">
    <property type="entry name" value="OMPA-like"/>
    <property type="match status" value="1"/>
</dbReference>
<dbReference type="Pfam" id="PF13505">
    <property type="entry name" value="OMP_b-brl"/>
    <property type="match status" value="1"/>
</dbReference>
<feature type="chain" id="PRO_5046406396" evidence="2">
    <location>
        <begin position="24"/>
        <end position="177"/>
    </location>
</feature>
<keyword evidence="5" id="KW-1185">Reference proteome</keyword>
<evidence type="ECO:0000313" key="5">
    <source>
        <dbReference type="Proteomes" id="UP001157915"/>
    </source>
</evidence>
<keyword evidence="1 2" id="KW-0732">Signal</keyword>
<dbReference type="InterPro" id="IPR011250">
    <property type="entry name" value="OMP/PagP_B-barrel"/>
</dbReference>